<dbReference type="InterPro" id="IPR029047">
    <property type="entry name" value="HSP70_peptide-bd_sf"/>
</dbReference>
<feature type="region of interest" description="Disordered" evidence="3">
    <location>
        <begin position="148"/>
        <end position="173"/>
    </location>
</feature>
<dbReference type="Proteomes" id="UP000324800">
    <property type="component" value="Unassembled WGS sequence"/>
</dbReference>
<keyword evidence="4" id="KW-0346">Stress response</keyword>
<gene>
    <name evidence="4" type="ORF">EZS28_001771</name>
</gene>
<dbReference type="SUPFAM" id="SSF100934">
    <property type="entry name" value="Heat shock protein 70kD (HSP70), C-terminal subdomain"/>
    <property type="match status" value="1"/>
</dbReference>
<dbReference type="GO" id="GO:0140662">
    <property type="term" value="F:ATP-dependent protein folding chaperone"/>
    <property type="evidence" value="ECO:0007669"/>
    <property type="project" value="InterPro"/>
</dbReference>
<dbReference type="PANTHER" id="PTHR19375">
    <property type="entry name" value="HEAT SHOCK PROTEIN 70KDA"/>
    <property type="match status" value="1"/>
</dbReference>
<evidence type="ECO:0000256" key="1">
    <source>
        <dbReference type="ARBA" id="ARBA00022741"/>
    </source>
</evidence>
<name>A0A5J4X687_9EUKA</name>
<sequence length="173" mass="20222">MTILMDRNTIIPCKKTMVFQTYQDNQNQVLNQVFESERAMTKDNHELSQFKLSDIPPAKRGVPQIECQLLIWVQKDIEIEQYEYRLKDLVQYSDKLGEKISYVDRKIIESTAQDALDWLDVIKTAELDEYEDQLKSLKKTAEPIIERVYKSNGGSDRQKTQETEDSDDNKPAL</sequence>
<feature type="compositionally biased region" description="Basic and acidic residues" evidence="3">
    <location>
        <begin position="156"/>
        <end position="173"/>
    </location>
</feature>
<dbReference type="AlphaFoldDB" id="A0A5J4X687"/>
<evidence type="ECO:0000256" key="3">
    <source>
        <dbReference type="SAM" id="MobiDB-lite"/>
    </source>
</evidence>
<evidence type="ECO:0000313" key="5">
    <source>
        <dbReference type="Proteomes" id="UP000324800"/>
    </source>
</evidence>
<keyword evidence="1" id="KW-0547">Nucleotide-binding</keyword>
<dbReference type="Pfam" id="PF00012">
    <property type="entry name" value="HSP70"/>
    <property type="match status" value="1"/>
</dbReference>
<keyword evidence="2" id="KW-0067">ATP-binding</keyword>
<reference evidence="4 5" key="1">
    <citation type="submission" date="2019-03" db="EMBL/GenBank/DDBJ databases">
        <title>Single cell metagenomics reveals metabolic interactions within the superorganism composed of flagellate Streblomastix strix and complex community of Bacteroidetes bacteria on its surface.</title>
        <authorList>
            <person name="Treitli S.C."/>
            <person name="Kolisko M."/>
            <person name="Husnik F."/>
            <person name="Keeling P."/>
            <person name="Hampl V."/>
        </authorList>
    </citation>
    <scope>NUCLEOTIDE SEQUENCE [LARGE SCALE GENOMIC DNA]</scope>
    <source>
        <strain evidence="4">ST1C</strain>
    </source>
</reference>
<dbReference type="OrthoDB" id="3037214at2759"/>
<protein>
    <submittedName>
        <fullName evidence="4">Putative heat shock protein Hsp70 family protein</fullName>
    </submittedName>
</protein>
<dbReference type="InterPro" id="IPR013126">
    <property type="entry name" value="Hsp_70_fam"/>
</dbReference>
<dbReference type="EMBL" id="SNRW01000199">
    <property type="protein sequence ID" value="KAA6402700.1"/>
    <property type="molecule type" value="Genomic_DNA"/>
</dbReference>
<accession>A0A5J4X687</accession>
<dbReference type="Gene3D" id="2.60.34.10">
    <property type="entry name" value="Substrate Binding Domain Of DNAk, Chain A, domain 1"/>
    <property type="match status" value="1"/>
</dbReference>
<proteinExistence type="predicted"/>
<comment type="caution">
    <text evidence="4">The sequence shown here is derived from an EMBL/GenBank/DDBJ whole genome shotgun (WGS) entry which is preliminary data.</text>
</comment>
<dbReference type="InterPro" id="IPR029048">
    <property type="entry name" value="HSP70_C_sf"/>
</dbReference>
<dbReference type="SUPFAM" id="SSF100920">
    <property type="entry name" value="Heat shock protein 70kD (HSP70), peptide-binding domain"/>
    <property type="match status" value="1"/>
</dbReference>
<organism evidence="4 5">
    <name type="scientific">Streblomastix strix</name>
    <dbReference type="NCBI Taxonomy" id="222440"/>
    <lineage>
        <taxon>Eukaryota</taxon>
        <taxon>Metamonada</taxon>
        <taxon>Preaxostyla</taxon>
        <taxon>Oxymonadida</taxon>
        <taxon>Streblomastigidae</taxon>
        <taxon>Streblomastix</taxon>
    </lineage>
</organism>
<evidence type="ECO:0000256" key="2">
    <source>
        <dbReference type="ARBA" id="ARBA00022840"/>
    </source>
</evidence>
<evidence type="ECO:0000313" key="4">
    <source>
        <dbReference type="EMBL" id="KAA6402700.1"/>
    </source>
</evidence>
<dbReference type="GO" id="GO:0005524">
    <property type="term" value="F:ATP binding"/>
    <property type="evidence" value="ECO:0007669"/>
    <property type="project" value="UniProtKB-KW"/>
</dbReference>